<keyword evidence="3" id="KW-1185">Reference proteome</keyword>
<reference evidence="2 3" key="1">
    <citation type="submission" date="2017-05" db="EMBL/GenBank/DDBJ databases">
        <title>Genome sequence of Candidatus Fukatsuia symbiotica and Candidatus Hamiltonella defensa from Acyrthosiphon pisum strain 5D.</title>
        <authorList>
            <person name="Patel V.A."/>
            <person name="Chevignon G."/>
            <person name="Russell J.A."/>
            <person name="Oliver K.M."/>
        </authorList>
    </citation>
    <scope>NUCLEOTIDE SEQUENCE [LARGE SCALE GENOMIC DNA]</scope>
    <source>
        <strain evidence="2 3">5D</strain>
    </source>
</reference>
<name>A0A2U8I3L6_9GAMM</name>
<organism evidence="2 3">
    <name type="scientific">Candidatus Fukatsuia symbiotica</name>
    <dbReference type="NCBI Taxonomy" id="1878942"/>
    <lineage>
        <taxon>Bacteria</taxon>
        <taxon>Pseudomonadati</taxon>
        <taxon>Pseudomonadota</taxon>
        <taxon>Gammaproteobacteria</taxon>
        <taxon>Enterobacterales</taxon>
        <taxon>Yersiniaceae</taxon>
        <taxon>Candidatus Fukatsuia</taxon>
    </lineage>
</organism>
<protein>
    <submittedName>
        <fullName evidence="2">Uncharacterized protein</fullName>
    </submittedName>
</protein>
<proteinExistence type="predicted"/>
<evidence type="ECO:0000313" key="2">
    <source>
        <dbReference type="EMBL" id="AWK13720.1"/>
    </source>
</evidence>
<dbReference type="EMBL" id="CP021659">
    <property type="protein sequence ID" value="AWK13720.1"/>
    <property type="molecule type" value="Genomic_DNA"/>
</dbReference>
<dbReference type="KEGG" id="fsm:CCS41_03295"/>
<evidence type="ECO:0000313" key="3">
    <source>
        <dbReference type="Proteomes" id="UP000261875"/>
    </source>
</evidence>
<gene>
    <name evidence="2" type="ORF">CCS41_03295</name>
</gene>
<evidence type="ECO:0000256" key="1">
    <source>
        <dbReference type="SAM" id="MobiDB-lite"/>
    </source>
</evidence>
<dbReference type="RefSeq" id="WP_119797210.1">
    <property type="nucleotide sequence ID" value="NZ_CP021659.1"/>
</dbReference>
<feature type="compositionally biased region" description="Polar residues" evidence="1">
    <location>
        <begin position="36"/>
        <end position="50"/>
    </location>
</feature>
<feature type="region of interest" description="Disordered" evidence="1">
    <location>
        <begin position="24"/>
        <end position="73"/>
    </location>
</feature>
<accession>A0A2U8I3L6</accession>
<sequence length="88" mass="9736">MEQIESLSLFDSETYAVFTAAAAADPPLEQNHDQPNDLSTRLSETRNLTSMPAKNPIPPKPGPTEQLPRNKRYIPIAIKTTGKFAQLD</sequence>
<dbReference type="AlphaFoldDB" id="A0A2U8I3L6"/>
<dbReference type="Proteomes" id="UP000261875">
    <property type="component" value="Chromosome"/>
</dbReference>